<feature type="region of interest" description="Disordered" evidence="1">
    <location>
        <begin position="221"/>
        <end position="243"/>
    </location>
</feature>
<feature type="region of interest" description="Disordered" evidence="1">
    <location>
        <begin position="67"/>
        <end position="87"/>
    </location>
</feature>
<evidence type="ECO:0000256" key="1">
    <source>
        <dbReference type="SAM" id="MobiDB-lite"/>
    </source>
</evidence>
<feature type="compositionally biased region" description="Basic and acidic residues" evidence="1">
    <location>
        <begin position="78"/>
        <end position="87"/>
    </location>
</feature>
<organism evidence="3 4">
    <name type="scientific">Singulisphaera acidiphila (strain ATCC BAA-1392 / DSM 18658 / VKM B-2454 / MOB10)</name>
    <dbReference type="NCBI Taxonomy" id="886293"/>
    <lineage>
        <taxon>Bacteria</taxon>
        <taxon>Pseudomonadati</taxon>
        <taxon>Planctomycetota</taxon>
        <taxon>Planctomycetia</taxon>
        <taxon>Isosphaerales</taxon>
        <taxon>Isosphaeraceae</taxon>
        <taxon>Singulisphaera</taxon>
    </lineage>
</organism>
<dbReference type="RefSeq" id="WP_015247554.1">
    <property type="nucleotide sequence ID" value="NC_019892.1"/>
</dbReference>
<dbReference type="AlphaFoldDB" id="L0DIG2"/>
<dbReference type="KEGG" id="saci:Sinac_4223"/>
<dbReference type="Proteomes" id="UP000010798">
    <property type="component" value="Chromosome"/>
</dbReference>
<sequence length="243" mass="26431">MKRLAATALLLVFGGVPAHAQFGGSGGTPPKPATRREENVQLRLLEIAQEVDETLLREAMLTLGRLNMTAKPDQPDAESTRKRKDLDAEKGALTEFIEQRTHAITERAAELAKKRAEAMVPSQSSPRVARSDPNEKPGRIEDIEKASVDVQLLQTQVEYSQQALSEAITALAQAELAAGDDESQRQKVDAAHKKFEKVKSAYVEYRKRLNDEFKKLRALDPQSGYGGMGGGGMGGGMMGGGMR</sequence>
<feature type="signal peptide" evidence="2">
    <location>
        <begin position="1"/>
        <end position="20"/>
    </location>
</feature>
<keyword evidence="4" id="KW-1185">Reference proteome</keyword>
<dbReference type="HOGENOM" id="CLU_1141973_0_0_0"/>
<evidence type="ECO:0000313" key="4">
    <source>
        <dbReference type="Proteomes" id="UP000010798"/>
    </source>
</evidence>
<name>L0DIG2_SINAD</name>
<keyword evidence="2" id="KW-0732">Signal</keyword>
<feature type="compositionally biased region" description="Gly residues" evidence="1">
    <location>
        <begin position="224"/>
        <end position="243"/>
    </location>
</feature>
<evidence type="ECO:0000256" key="2">
    <source>
        <dbReference type="SAM" id="SignalP"/>
    </source>
</evidence>
<proteinExistence type="predicted"/>
<protein>
    <submittedName>
        <fullName evidence="3">Uncharacterized protein</fullName>
    </submittedName>
</protein>
<reference evidence="3 4" key="1">
    <citation type="submission" date="2012-02" db="EMBL/GenBank/DDBJ databases">
        <title>Complete sequence of chromosome of Singulisphaera acidiphila DSM 18658.</title>
        <authorList>
            <consortium name="US DOE Joint Genome Institute (JGI-PGF)"/>
            <person name="Lucas S."/>
            <person name="Copeland A."/>
            <person name="Lapidus A."/>
            <person name="Glavina del Rio T."/>
            <person name="Dalin E."/>
            <person name="Tice H."/>
            <person name="Bruce D."/>
            <person name="Goodwin L."/>
            <person name="Pitluck S."/>
            <person name="Peters L."/>
            <person name="Ovchinnikova G."/>
            <person name="Chertkov O."/>
            <person name="Kyrpides N."/>
            <person name="Mavromatis K."/>
            <person name="Ivanova N."/>
            <person name="Brettin T."/>
            <person name="Detter J.C."/>
            <person name="Han C."/>
            <person name="Larimer F."/>
            <person name="Land M."/>
            <person name="Hauser L."/>
            <person name="Markowitz V."/>
            <person name="Cheng J.-F."/>
            <person name="Hugenholtz P."/>
            <person name="Woyke T."/>
            <person name="Wu D."/>
            <person name="Tindall B."/>
            <person name="Pomrenke H."/>
            <person name="Brambilla E."/>
            <person name="Klenk H.-P."/>
            <person name="Eisen J.A."/>
        </authorList>
    </citation>
    <scope>NUCLEOTIDE SEQUENCE [LARGE SCALE GENOMIC DNA]</scope>
    <source>
        <strain evidence="4">ATCC BAA-1392 / DSM 18658 / VKM B-2454 / MOB10</strain>
    </source>
</reference>
<dbReference type="EMBL" id="CP003364">
    <property type="protein sequence ID" value="AGA28426.1"/>
    <property type="molecule type" value="Genomic_DNA"/>
</dbReference>
<accession>L0DIG2</accession>
<feature type="region of interest" description="Disordered" evidence="1">
    <location>
        <begin position="117"/>
        <end position="137"/>
    </location>
</feature>
<feature type="chain" id="PRO_5003940835" evidence="2">
    <location>
        <begin position="21"/>
        <end position="243"/>
    </location>
</feature>
<gene>
    <name evidence="3" type="ordered locus">Sinac_4223</name>
</gene>
<evidence type="ECO:0000313" key="3">
    <source>
        <dbReference type="EMBL" id="AGA28426.1"/>
    </source>
</evidence>